<dbReference type="GeneID" id="105218533"/>
<evidence type="ECO:0000256" key="1">
    <source>
        <dbReference type="ARBA" id="ARBA00009995"/>
    </source>
</evidence>
<reference evidence="5" key="2">
    <citation type="journal article" date="2015" name="Gigascience">
        <title>Reconstructing a comprehensive transcriptome assembly of a white-pupal translocated strain of the pest fruit fly Bactrocera cucurbitae.</title>
        <authorList>
            <person name="Sim S.B."/>
            <person name="Calla B."/>
            <person name="Hall B."/>
            <person name="DeRego T."/>
            <person name="Geib S.M."/>
        </authorList>
    </citation>
    <scope>NUCLEOTIDE SEQUENCE</scope>
</reference>
<dbReference type="InterPro" id="IPR050271">
    <property type="entry name" value="UDP-glycosyltransferase"/>
</dbReference>
<dbReference type="PANTHER" id="PTHR48043:SF159">
    <property type="entry name" value="EG:EG0003.4 PROTEIN-RELATED"/>
    <property type="match status" value="1"/>
</dbReference>
<keyword evidence="4" id="KW-0472">Membrane</keyword>
<dbReference type="AlphaFoldDB" id="A0A0A1X147"/>
<dbReference type="OrthoDB" id="5835829at2759"/>
<proteinExistence type="inferred from homology"/>
<keyword evidence="2" id="KW-0328">Glycosyltransferase</keyword>
<dbReference type="CTD" id="105218533"/>
<gene>
    <name evidence="5" type="primary">Ugt1</name>
    <name evidence="5" type="ORF">g.5592</name>
</gene>
<dbReference type="GO" id="GO:0008194">
    <property type="term" value="F:UDP-glycosyltransferase activity"/>
    <property type="evidence" value="ECO:0007669"/>
    <property type="project" value="InterPro"/>
</dbReference>
<dbReference type="RefSeq" id="XP_011192501.1">
    <property type="nucleotide sequence ID" value="XM_011194199.3"/>
</dbReference>
<evidence type="ECO:0000313" key="5">
    <source>
        <dbReference type="EMBL" id="JAD04500.1"/>
    </source>
</evidence>
<dbReference type="InterPro" id="IPR002213">
    <property type="entry name" value="UDP_glucos_trans"/>
</dbReference>
<feature type="transmembrane region" description="Helical" evidence="4">
    <location>
        <begin position="491"/>
        <end position="511"/>
    </location>
</feature>
<comment type="similarity">
    <text evidence="1">Belongs to the UDP-glycosyltransferase family.</text>
</comment>
<dbReference type="SUPFAM" id="SSF53756">
    <property type="entry name" value="UDP-Glycosyltransferase/glycogen phosphorylase"/>
    <property type="match status" value="1"/>
</dbReference>
<keyword evidence="4" id="KW-0812">Transmembrane</keyword>
<dbReference type="CDD" id="cd03784">
    <property type="entry name" value="GT1_Gtf-like"/>
    <property type="match status" value="1"/>
</dbReference>
<dbReference type="Gene3D" id="3.40.50.2000">
    <property type="entry name" value="Glycogen Phosphorylase B"/>
    <property type="match status" value="2"/>
</dbReference>
<reference evidence="5" key="1">
    <citation type="submission" date="2014-11" db="EMBL/GenBank/DDBJ databases">
        <authorList>
            <person name="Geib S."/>
        </authorList>
    </citation>
    <scope>NUCLEOTIDE SEQUENCE</scope>
</reference>
<protein>
    <submittedName>
        <fullName evidence="5">UDP-glucuronosyltransferase 1-6</fullName>
    </submittedName>
</protein>
<keyword evidence="3 5" id="KW-0808">Transferase</keyword>
<dbReference type="Pfam" id="PF00201">
    <property type="entry name" value="UDPGT"/>
    <property type="match status" value="1"/>
</dbReference>
<name>A0A0A1X147_ZEUCU</name>
<organism evidence="5">
    <name type="scientific">Zeugodacus cucurbitae</name>
    <name type="common">Melon fruit fly</name>
    <name type="synonym">Bactrocera cucurbitae</name>
    <dbReference type="NCBI Taxonomy" id="28588"/>
    <lineage>
        <taxon>Eukaryota</taxon>
        <taxon>Metazoa</taxon>
        <taxon>Ecdysozoa</taxon>
        <taxon>Arthropoda</taxon>
        <taxon>Hexapoda</taxon>
        <taxon>Insecta</taxon>
        <taxon>Pterygota</taxon>
        <taxon>Neoptera</taxon>
        <taxon>Endopterygota</taxon>
        <taxon>Diptera</taxon>
        <taxon>Brachycera</taxon>
        <taxon>Muscomorpha</taxon>
        <taxon>Tephritoidea</taxon>
        <taxon>Tephritidae</taxon>
        <taxon>Zeugodacus</taxon>
        <taxon>Zeugodacus</taxon>
    </lineage>
</organism>
<evidence type="ECO:0000256" key="2">
    <source>
        <dbReference type="ARBA" id="ARBA00022676"/>
    </source>
</evidence>
<evidence type="ECO:0000256" key="4">
    <source>
        <dbReference type="SAM" id="Phobius"/>
    </source>
</evidence>
<dbReference type="FunFam" id="3.40.50.2000:FF:000050">
    <property type="entry name" value="UDP-glucuronosyltransferase"/>
    <property type="match status" value="1"/>
</dbReference>
<dbReference type="PANTHER" id="PTHR48043">
    <property type="entry name" value="EG:EG0003.4 PROTEIN-RELATED"/>
    <property type="match status" value="1"/>
</dbReference>
<dbReference type="EMBL" id="GBXI01009792">
    <property type="protein sequence ID" value="JAD04500.1"/>
    <property type="molecule type" value="Transcribed_RNA"/>
</dbReference>
<accession>A0A0A1X147</accession>
<sequence length="543" mass="61005">MKCCCKSEYRGLIAIAIVAIIGISTGVQPVSSANILGVFLSSSPSHLIVHMSIMQTLAENGHNITVVSTLKPKINHPKIHNIVIEPTEARQKEMDEELSVLGVKKQNPLVMMMKFFRADNAMITLQLDAVKSEKFQSIYNNKYDLVIMGYFINNFQFIVPAKLKCPVIISWTGPPMEMINDFVGVPHEVSYVPSVFTPHINGEVMSFGLRLFNFVSNGLLRLATNIMDITFEGLYKELAADDPTLRTFSQMKQNVSLIFCNSHFSEGPIRPLVPNLVEIGGIQIKEKPTPLPKNIADFLNASKGNGAILFSLGSNMKSTSIQPKTVNIIYKVLSSLPQNVIWKWENLDNTPGNASNILYQKWLPQDDILAHPNLKLFITHAGKGGMVEATYHSVPMVAMPVFAEQPTNAAKIVSSGYGLQVDIINLKENEFRDAILEVLHNPVYRNNVRRFSELYRNRPMTARENVNFWVEYVLRHQGAAHMQSPLIHLNFVQSNSLDVILAILLILYLLWKLMKFTIKLLCKLIYLAIGTLKAKSLNKSKRE</sequence>
<evidence type="ECO:0000256" key="3">
    <source>
        <dbReference type="ARBA" id="ARBA00022679"/>
    </source>
</evidence>
<keyword evidence="4" id="KW-1133">Transmembrane helix</keyword>